<gene>
    <name evidence="4" type="ORF">D0866_09823</name>
</gene>
<dbReference type="Proteomes" id="UP000276864">
    <property type="component" value="Unassembled WGS sequence"/>
</dbReference>
<evidence type="ECO:0000259" key="3">
    <source>
        <dbReference type="SMART" id="SM00906"/>
    </source>
</evidence>
<dbReference type="SMART" id="SM00906">
    <property type="entry name" value="Fungal_trans"/>
    <property type="match status" value="1"/>
</dbReference>
<dbReference type="PANTHER" id="PTHR46910">
    <property type="entry name" value="TRANSCRIPTION FACTOR PDR1"/>
    <property type="match status" value="1"/>
</dbReference>
<feature type="domain" description="Xylanolytic transcriptional activator regulatory" evidence="3">
    <location>
        <begin position="412"/>
        <end position="483"/>
    </location>
</feature>
<evidence type="ECO:0000313" key="5">
    <source>
        <dbReference type="Proteomes" id="UP000276864"/>
    </source>
</evidence>
<feature type="compositionally biased region" description="Low complexity" evidence="2">
    <location>
        <begin position="260"/>
        <end position="271"/>
    </location>
</feature>
<sequence length="832" mass="92082">MERVLIPSAEKLFGHPETKEGITLVAANPTSATDLQIVVDRVAQRDLPAFQHVYAATPGDTTTTRSNLPTAVTFGAWDPTSPIHSLEAADFHRIMMTGVFSNFGIVSASSAYKATSLHLLSQGHNESTWTMITGAAGDYGAGRVTAFTQGALYSMANVASRELAGINIRFNEMYLYLRVDFDGPGTVCPLEFAGKSENIQESDNAVQSSRKRKRRDANATVQSVIESSDDSVRNPEGSARDVPEATPIDLDIGGEPTRCASEAGERSASAAPIEDERQSTTSFLANELPSESVMVSLLEEYFNSVHWFSLVIYEPRFRLAFNAIRKERAHPSQRIFLLLLSVVLGLGAWYRGQRSYTVGQPTSEQSKSWSAKLIANAESQIIELLDHSSVTAVQTLTLLGSFYVYHGRPNLSFSLLGAVVKLAHANGLHREPQSVSDAEKEERKRVWWTIYTWDKFSSVTYGRPVSIHDDDCNVSMPEDVEESIDFKNESLSDSKICFSAYQRELNKLYLLASPAINQIYSATERTARKAHGYVSLVEEVTSQLWQWRQSLPEHLLLCTLEDCPTLLDLKRKAHYLQSLSLYLTFDSLLIILHRPFLGPQLEVLQYHGLGGNHGLGVSGLRDPHPRDPSLPRRTSSFEEDAVLSGYKSQEQWRRAANRTASTIELPQLTELACDGHLVAFLALNLFNAAIVMIVLALSSPLTDAAQEAKRAVARIYRLQEALGPRSSLSKRSIVVLRDLIMLLSRQETEAMLRNITPASSIRTTYHSGTPSRVPYAFDQEMSEMAPLGLTPAAVPDVWSVGSAAASNGLQWFWDPMWDYGGWNSDSHSNSTL</sequence>
<evidence type="ECO:0000313" key="4">
    <source>
        <dbReference type="EMBL" id="RMY27877.1"/>
    </source>
</evidence>
<evidence type="ECO:0000256" key="2">
    <source>
        <dbReference type="SAM" id="MobiDB-lite"/>
    </source>
</evidence>
<protein>
    <recommendedName>
        <fullName evidence="3">Xylanolytic transcriptional activator regulatory domain-containing protein</fullName>
    </recommendedName>
</protein>
<dbReference type="GO" id="GO:0003700">
    <property type="term" value="F:DNA-binding transcription factor activity"/>
    <property type="evidence" value="ECO:0007669"/>
    <property type="project" value="InterPro"/>
</dbReference>
<dbReference type="InterPro" id="IPR050987">
    <property type="entry name" value="AtrR-like"/>
</dbReference>
<keyword evidence="1" id="KW-0539">Nucleus</keyword>
<accession>A0A3M7AKB2</accession>
<dbReference type="InterPro" id="IPR007219">
    <property type="entry name" value="XnlR_reg_dom"/>
</dbReference>
<reference evidence="4 5" key="1">
    <citation type="journal article" date="2018" name="BMC Genomics">
        <title>Genomic evidence for intraspecific hybridization in a clonal and extremely halotolerant yeast.</title>
        <authorList>
            <person name="Gostincar C."/>
            <person name="Stajich J.E."/>
            <person name="Zupancic J."/>
            <person name="Zalar P."/>
            <person name="Gunde-Cimerman N."/>
        </authorList>
    </citation>
    <scope>NUCLEOTIDE SEQUENCE [LARGE SCALE GENOMIC DNA]</scope>
    <source>
        <strain evidence="4 5">EXF-6651</strain>
    </source>
</reference>
<name>A0A3M7AKB2_HORWE</name>
<dbReference type="GO" id="GO:0006351">
    <property type="term" value="P:DNA-templated transcription"/>
    <property type="evidence" value="ECO:0007669"/>
    <property type="project" value="InterPro"/>
</dbReference>
<evidence type="ECO:0000256" key="1">
    <source>
        <dbReference type="ARBA" id="ARBA00023242"/>
    </source>
</evidence>
<dbReference type="GO" id="GO:0008270">
    <property type="term" value="F:zinc ion binding"/>
    <property type="evidence" value="ECO:0007669"/>
    <property type="project" value="InterPro"/>
</dbReference>
<organism evidence="4 5">
    <name type="scientific">Hortaea werneckii</name>
    <name type="common">Black yeast</name>
    <name type="synonym">Cladosporium werneckii</name>
    <dbReference type="NCBI Taxonomy" id="91943"/>
    <lineage>
        <taxon>Eukaryota</taxon>
        <taxon>Fungi</taxon>
        <taxon>Dikarya</taxon>
        <taxon>Ascomycota</taxon>
        <taxon>Pezizomycotina</taxon>
        <taxon>Dothideomycetes</taxon>
        <taxon>Dothideomycetidae</taxon>
        <taxon>Mycosphaerellales</taxon>
        <taxon>Teratosphaeriaceae</taxon>
        <taxon>Hortaea</taxon>
    </lineage>
</organism>
<dbReference type="PANTHER" id="PTHR46910:SF8">
    <property type="entry name" value="ZN(II)2CYS6 TRANSCRIPTION FACTOR (EUROFUNG)"/>
    <property type="match status" value="1"/>
</dbReference>
<dbReference type="Pfam" id="PF04082">
    <property type="entry name" value="Fungal_trans"/>
    <property type="match status" value="1"/>
</dbReference>
<feature type="compositionally biased region" description="Basic and acidic residues" evidence="2">
    <location>
        <begin position="230"/>
        <end position="243"/>
    </location>
</feature>
<dbReference type="EMBL" id="QWIM01001184">
    <property type="protein sequence ID" value="RMY27877.1"/>
    <property type="molecule type" value="Genomic_DNA"/>
</dbReference>
<dbReference type="AlphaFoldDB" id="A0A3M7AKB2"/>
<comment type="caution">
    <text evidence="4">The sequence shown here is derived from an EMBL/GenBank/DDBJ whole genome shotgun (WGS) entry which is preliminary data.</text>
</comment>
<dbReference type="GO" id="GO:0003677">
    <property type="term" value="F:DNA binding"/>
    <property type="evidence" value="ECO:0007669"/>
    <property type="project" value="InterPro"/>
</dbReference>
<feature type="region of interest" description="Disordered" evidence="2">
    <location>
        <begin position="201"/>
        <end position="278"/>
    </location>
</feature>
<proteinExistence type="predicted"/>
<dbReference type="CDD" id="cd12148">
    <property type="entry name" value="fungal_TF_MHR"/>
    <property type="match status" value="1"/>
</dbReference>